<accession>A0A4S3B5A2</accession>
<dbReference type="Gene3D" id="3.40.50.300">
    <property type="entry name" value="P-loop containing nucleotide triphosphate hydrolases"/>
    <property type="match status" value="1"/>
</dbReference>
<gene>
    <name evidence="5" type="ORF">ESZ54_08120</name>
</gene>
<proteinExistence type="predicted"/>
<evidence type="ECO:0000256" key="3">
    <source>
        <dbReference type="ARBA" id="ARBA00022840"/>
    </source>
</evidence>
<dbReference type="PROSITE" id="PS00211">
    <property type="entry name" value="ABC_TRANSPORTER_1"/>
    <property type="match status" value="1"/>
</dbReference>
<dbReference type="InterPro" id="IPR017871">
    <property type="entry name" value="ABC_transporter-like_CS"/>
</dbReference>
<keyword evidence="2" id="KW-0547">Nucleotide-binding</keyword>
<dbReference type="InterPro" id="IPR003439">
    <property type="entry name" value="ABC_transporter-like_ATP-bd"/>
</dbReference>
<dbReference type="EMBL" id="SDGV01000017">
    <property type="protein sequence ID" value="THB61030.1"/>
    <property type="molecule type" value="Genomic_DNA"/>
</dbReference>
<feature type="domain" description="ABC transporter" evidence="4">
    <location>
        <begin position="4"/>
        <end position="231"/>
    </location>
</feature>
<evidence type="ECO:0000256" key="1">
    <source>
        <dbReference type="ARBA" id="ARBA00022448"/>
    </source>
</evidence>
<dbReference type="CDD" id="cd03293">
    <property type="entry name" value="ABC_NrtD_SsuB_transporters"/>
    <property type="match status" value="1"/>
</dbReference>
<evidence type="ECO:0000259" key="4">
    <source>
        <dbReference type="PROSITE" id="PS50893"/>
    </source>
</evidence>
<protein>
    <submittedName>
        <fullName evidence="5">ABC transporter ATP-binding protein</fullName>
    </submittedName>
</protein>
<dbReference type="InterPro" id="IPR027417">
    <property type="entry name" value="P-loop_NTPase"/>
</dbReference>
<comment type="caution">
    <text evidence="5">The sequence shown here is derived from an EMBL/GenBank/DDBJ whole genome shotgun (WGS) entry which is preliminary data.</text>
</comment>
<dbReference type="PANTHER" id="PTHR42788:SF2">
    <property type="entry name" value="ABC TRANSPORTER ATP-BINDING PROTEIN"/>
    <property type="match status" value="1"/>
</dbReference>
<dbReference type="OrthoDB" id="9802264at2"/>
<dbReference type="GO" id="GO:0005524">
    <property type="term" value="F:ATP binding"/>
    <property type="evidence" value="ECO:0007669"/>
    <property type="project" value="UniProtKB-KW"/>
</dbReference>
<dbReference type="Proteomes" id="UP000310506">
    <property type="component" value="Unassembled WGS sequence"/>
</dbReference>
<dbReference type="SUPFAM" id="SSF52540">
    <property type="entry name" value="P-loop containing nucleoside triphosphate hydrolases"/>
    <property type="match status" value="1"/>
</dbReference>
<dbReference type="PROSITE" id="PS50893">
    <property type="entry name" value="ABC_TRANSPORTER_2"/>
    <property type="match status" value="1"/>
</dbReference>
<dbReference type="InterPro" id="IPR050166">
    <property type="entry name" value="ABC_transporter_ATP-bind"/>
</dbReference>
<keyword evidence="1" id="KW-0813">Transport</keyword>
<keyword evidence="6" id="KW-1185">Reference proteome</keyword>
<dbReference type="AlphaFoldDB" id="A0A4S3B5A2"/>
<reference evidence="5 6" key="1">
    <citation type="submission" date="2019-01" db="EMBL/GenBank/DDBJ databases">
        <title>Vagococcus silagei sp. nov. isolated from brewer's grain.</title>
        <authorList>
            <person name="Guu J.-R."/>
        </authorList>
    </citation>
    <scope>NUCLEOTIDE SEQUENCE [LARGE SCALE GENOMIC DNA]</scope>
    <source>
        <strain evidence="5 6">2B-2</strain>
    </source>
</reference>
<dbReference type="SMART" id="SM00382">
    <property type="entry name" value="AAA"/>
    <property type="match status" value="1"/>
</dbReference>
<dbReference type="InterPro" id="IPR003593">
    <property type="entry name" value="AAA+_ATPase"/>
</dbReference>
<dbReference type="Pfam" id="PF00005">
    <property type="entry name" value="ABC_tran"/>
    <property type="match status" value="1"/>
</dbReference>
<evidence type="ECO:0000256" key="2">
    <source>
        <dbReference type="ARBA" id="ARBA00022741"/>
    </source>
</evidence>
<name>A0A4S3B5A2_9ENTE</name>
<organism evidence="5 6">
    <name type="scientific">Vagococcus silagei</name>
    <dbReference type="NCBI Taxonomy" id="2508885"/>
    <lineage>
        <taxon>Bacteria</taxon>
        <taxon>Bacillati</taxon>
        <taxon>Bacillota</taxon>
        <taxon>Bacilli</taxon>
        <taxon>Lactobacillales</taxon>
        <taxon>Enterococcaceae</taxon>
        <taxon>Vagococcus</taxon>
    </lineage>
</organism>
<sequence>MTILEVKDISQHFSEKKVLEHVNFTVQKNEIVSILGPSGAGKSTLFNIIAGLLQPSSGDILLNGQSIIKSPGHVSYMLQKDLLLPYKTVGVNVALPLILKGVPKKEALVQASELLDQFGLHGISQTYPNELSGGMRQRVALLRTYLFSSELILLDEPFSALDTFTKDEIHEWYLNIHRKLNLTTIFITHDIEEAIKLSDRIYILKDHVLNEADSIVISKEKKDLEEFLLSTEYLDYKRLIMYCLNH</sequence>
<keyword evidence="3 5" id="KW-0067">ATP-binding</keyword>
<evidence type="ECO:0000313" key="5">
    <source>
        <dbReference type="EMBL" id="THB61030.1"/>
    </source>
</evidence>
<dbReference type="GO" id="GO:0016887">
    <property type="term" value="F:ATP hydrolysis activity"/>
    <property type="evidence" value="ECO:0007669"/>
    <property type="project" value="InterPro"/>
</dbReference>
<evidence type="ECO:0000313" key="6">
    <source>
        <dbReference type="Proteomes" id="UP000310506"/>
    </source>
</evidence>
<dbReference type="RefSeq" id="WP_136137276.1">
    <property type="nucleotide sequence ID" value="NZ_SDGV01000017.1"/>
</dbReference>
<dbReference type="PANTHER" id="PTHR42788">
    <property type="entry name" value="TAURINE IMPORT ATP-BINDING PROTEIN-RELATED"/>
    <property type="match status" value="1"/>
</dbReference>